<feature type="non-terminal residue" evidence="2">
    <location>
        <position position="1"/>
    </location>
</feature>
<feature type="region of interest" description="Disordered" evidence="1">
    <location>
        <begin position="369"/>
        <end position="438"/>
    </location>
</feature>
<feature type="compositionally biased region" description="Low complexity" evidence="1">
    <location>
        <begin position="522"/>
        <end position="538"/>
    </location>
</feature>
<comment type="caution">
    <text evidence="2">The sequence shown here is derived from an EMBL/GenBank/DDBJ whole genome shotgun (WGS) entry which is preliminary data.</text>
</comment>
<dbReference type="Gene3D" id="3.40.50.300">
    <property type="entry name" value="P-loop containing nucleotide triphosphate hydrolases"/>
    <property type="match status" value="2"/>
</dbReference>
<protein>
    <submittedName>
        <fullName evidence="2">ATP-dependent DNA helicase</fullName>
    </submittedName>
</protein>
<dbReference type="PANTHER" id="PTHR47642">
    <property type="entry name" value="ATP-DEPENDENT DNA HELICASE"/>
    <property type="match status" value="1"/>
</dbReference>
<keyword evidence="2" id="KW-0067">ATP-binding</keyword>
<reference evidence="2" key="1">
    <citation type="submission" date="2021-07" db="EMBL/GenBank/DDBJ databases">
        <authorList>
            <person name="Catto M.A."/>
            <person name="Jacobson A."/>
            <person name="Kennedy G."/>
            <person name="Labadie P."/>
            <person name="Hunt B.G."/>
            <person name="Srinivasan R."/>
        </authorList>
    </citation>
    <scope>NUCLEOTIDE SEQUENCE</scope>
    <source>
        <strain evidence="2">PL_HMW_Pooled</strain>
        <tissue evidence="2">Head</tissue>
    </source>
</reference>
<dbReference type="SUPFAM" id="SSF52540">
    <property type="entry name" value="P-loop containing nucleoside triphosphate hydrolases"/>
    <property type="match status" value="1"/>
</dbReference>
<feature type="compositionally biased region" description="Low complexity" evidence="1">
    <location>
        <begin position="645"/>
        <end position="659"/>
    </location>
</feature>
<evidence type="ECO:0000313" key="2">
    <source>
        <dbReference type="EMBL" id="KAK3910065.1"/>
    </source>
</evidence>
<dbReference type="EMBL" id="JAHWGI010000147">
    <property type="protein sequence ID" value="KAK3910065.1"/>
    <property type="molecule type" value="Genomic_DNA"/>
</dbReference>
<feature type="compositionally biased region" description="Low complexity" evidence="1">
    <location>
        <begin position="601"/>
        <end position="625"/>
    </location>
</feature>
<keyword evidence="2" id="KW-0547">Nucleotide-binding</keyword>
<feature type="compositionally biased region" description="Polar residues" evidence="1">
    <location>
        <begin position="418"/>
        <end position="428"/>
    </location>
</feature>
<reference evidence="2" key="2">
    <citation type="journal article" date="2023" name="BMC Genomics">
        <title>Pest status, molecular evolution, and epigenetic factors derived from the genome assembly of Frankliniella fusca, a thysanopteran phytovirus vector.</title>
        <authorList>
            <person name="Catto M.A."/>
            <person name="Labadie P.E."/>
            <person name="Jacobson A.L."/>
            <person name="Kennedy G.G."/>
            <person name="Srinivasan R."/>
            <person name="Hunt B.G."/>
        </authorList>
    </citation>
    <scope>NUCLEOTIDE SEQUENCE</scope>
    <source>
        <strain evidence="2">PL_HMW_Pooled</strain>
    </source>
</reference>
<dbReference type="CDD" id="cd18809">
    <property type="entry name" value="SF1_C_RecD"/>
    <property type="match status" value="1"/>
</dbReference>
<evidence type="ECO:0000256" key="1">
    <source>
        <dbReference type="SAM" id="MobiDB-lite"/>
    </source>
</evidence>
<dbReference type="InterPro" id="IPR051055">
    <property type="entry name" value="PIF1_helicase"/>
</dbReference>
<name>A0AAE1GY80_9NEOP</name>
<evidence type="ECO:0000313" key="3">
    <source>
        <dbReference type="Proteomes" id="UP001219518"/>
    </source>
</evidence>
<dbReference type="InterPro" id="IPR027417">
    <property type="entry name" value="P-loop_NTPase"/>
</dbReference>
<accession>A0AAE1GY80</accession>
<feature type="compositionally biased region" description="Basic and acidic residues" evidence="1">
    <location>
        <begin position="543"/>
        <end position="557"/>
    </location>
</feature>
<keyword evidence="2" id="KW-0347">Helicase</keyword>
<feature type="region of interest" description="Disordered" evidence="1">
    <location>
        <begin position="501"/>
        <end position="679"/>
    </location>
</feature>
<dbReference type="Proteomes" id="UP001219518">
    <property type="component" value="Unassembled WGS sequence"/>
</dbReference>
<gene>
    <name evidence="2" type="ORF">KUF71_000643</name>
</gene>
<organism evidence="2 3">
    <name type="scientific">Frankliniella fusca</name>
    <dbReference type="NCBI Taxonomy" id="407009"/>
    <lineage>
        <taxon>Eukaryota</taxon>
        <taxon>Metazoa</taxon>
        <taxon>Ecdysozoa</taxon>
        <taxon>Arthropoda</taxon>
        <taxon>Hexapoda</taxon>
        <taxon>Insecta</taxon>
        <taxon>Pterygota</taxon>
        <taxon>Neoptera</taxon>
        <taxon>Paraneoptera</taxon>
        <taxon>Thysanoptera</taxon>
        <taxon>Terebrantia</taxon>
        <taxon>Thripoidea</taxon>
        <taxon>Thripidae</taxon>
        <taxon>Frankliniella</taxon>
    </lineage>
</organism>
<dbReference type="AlphaFoldDB" id="A0AAE1GY80"/>
<feature type="compositionally biased region" description="Low complexity" evidence="1">
    <location>
        <begin position="560"/>
        <end position="572"/>
    </location>
</feature>
<dbReference type="GO" id="GO:0004386">
    <property type="term" value="F:helicase activity"/>
    <property type="evidence" value="ECO:0007669"/>
    <property type="project" value="UniProtKB-KW"/>
</dbReference>
<keyword evidence="2" id="KW-0378">Hydrolase</keyword>
<proteinExistence type="predicted"/>
<keyword evidence="3" id="KW-1185">Reference proteome</keyword>
<sequence>KDVVDLKGESLQQFQEKMKNVKFLIIEEFSMVGCRLLNIINRRCMQMKSSNEPFGALPVYMFGDLNQLPPIGDTPLYSLNVDYYKTMAYSGSLLFKSMVRTKFLSVAHRQCDGSFLNFLDNLSRGYVSPSDQFYISDRFEENMDVEEIQSFNHAVHLFQYVKETEACNKRKLLELGRPLIKIEAKNNNSYAKCSSDDLACNLQNYLEIAIGARVMLRSNLWTEGGLVNGCVGYVEDVIFCDELDSASPSFIFVKFESYYGPTLENGCVPITRIMKSWSVNNIHCTRFQFPLTLAYAITIHKCQGLTLRRMVLHFDSAEIMSGIFYVAMSRAREKSDLMIAGSAINSPLFRIKASNYSAKIKGKSWLMERNSDNDSLSSKSEEELNKKRPNKKKSTLESPRKKLVVQESETNDKDSSLDGPSTLPSISSPEGFMPVPPEGLALAGSSLARKSQPFWRHWFMQCRSHIPKEHQRATHTSEEYLLSSSYVGVDSSSQGMRDHFIIDPSLHHPSSSRQSARRNLPSEASTSSNSTSSGISASQHELSASRERQSEGVRHTDNLPSAASDPVSSTSSGYHVFEHQQSASRVMQSQGEHSRVDNLSEDSQAASSSISAVEATSSSSTHGAAAGNGGNRRHNNTSGDDQPPSSSRSEVRAASSDATSEAEEVTGNLNSPSPAPVPAHLQVQAEGSNARERFNNRNQQVTPLRKCSELIPGRRYQILEISRTNTQYGPAIRATIIDDRSPTGRSFVYLPTRFRSMSDEDICELNEQAKSGEAHLPIQQGGRLVLYPGLHQSSKRFLEEVLASGSKTLAGEIYNFDIPQLFLQDIFNALRLLDEICSGCDGDHSLWVLAGGFVAFLLGKTSCFSDIDIFVNCNKDQLYSESYSVFDVTFDDRLTIQIICVDFNVNFFHRRVHDITIWDMFSAYVILDFDLPICRCAMKFLSSGCYVMDLSAFDLYPKDIRVNRRKKYISRMLPHIRHVPSLQQQVLFHIIVKYCLSHKNFTR</sequence>
<feature type="compositionally biased region" description="Polar residues" evidence="1">
    <location>
        <begin position="579"/>
        <end position="591"/>
    </location>
</feature>